<dbReference type="Proteomes" id="UP001055811">
    <property type="component" value="Linkage Group LG06"/>
</dbReference>
<organism evidence="1 2">
    <name type="scientific">Cichorium intybus</name>
    <name type="common">Chicory</name>
    <dbReference type="NCBI Taxonomy" id="13427"/>
    <lineage>
        <taxon>Eukaryota</taxon>
        <taxon>Viridiplantae</taxon>
        <taxon>Streptophyta</taxon>
        <taxon>Embryophyta</taxon>
        <taxon>Tracheophyta</taxon>
        <taxon>Spermatophyta</taxon>
        <taxon>Magnoliopsida</taxon>
        <taxon>eudicotyledons</taxon>
        <taxon>Gunneridae</taxon>
        <taxon>Pentapetalae</taxon>
        <taxon>asterids</taxon>
        <taxon>campanulids</taxon>
        <taxon>Asterales</taxon>
        <taxon>Asteraceae</taxon>
        <taxon>Cichorioideae</taxon>
        <taxon>Cichorieae</taxon>
        <taxon>Cichoriinae</taxon>
        <taxon>Cichorium</taxon>
    </lineage>
</organism>
<name>A0ACB9BEI2_CICIN</name>
<sequence>MAASKNQFEFQDHLPLIEEKLGGDGLIGGYQRRIGGPWKSAWWIHCLYLVAAVRKKDNREKEEHGETEFLCEEEEEAVARAGRLENGDAGDLSCGFVHVS</sequence>
<evidence type="ECO:0000313" key="1">
    <source>
        <dbReference type="EMBL" id="KAI3720914.1"/>
    </source>
</evidence>
<evidence type="ECO:0000313" key="2">
    <source>
        <dbReference type="Proteomes" id="UP001055811"/>
    </source>
</evidence>
<protein>
    <submittedName>
        <fullName evidence="1">Uncharacterized protein</fullName>
    </submittedName>
</protein>
<dbReference type="EMBL" id="CM042014">
    <property type="protein sequence ID" value="KAI3720914.1"/>
    <property type="molecule type" value="Genomic_DNA"/>
</dbReference>
<gene>
    <name evidence="1" type="ORF">L2E82_31913</name>
</gene>
<reference evidence="2" key="1">
    <citation type="journal article" date="2022" name="Mol. Ecol. Resour.">
        <title>The genomes of chicory, endive, great burdock and yacon provide insights into Asteraceae palaeo-polyploidization history and plant inulin production.</title>
        <authorList>
            <person name="Fan W."/>
            <person name="Wang S."/>
            <person name="Wang H."/>
            <person name="Wang A."/>
            <person name="Jiang F."/>
            <person name="Liu H."/>
            <person name="Zhao H."/>
            <person name="Xu D."/>
            <person name="Zhang Y."/>
        </authorList>
    </citation>
    <scope>NUCLEOTIDE SEQUENCE [LARGE SCALE GENOMIC DNA]</scope>
    <source>
        <strain evidence="2">cv. Punajuju</strain>
    </source>
</reference>
<accession>A0ACB9BEI2</accession>
<keyword evidence="2" id="KW-1185">Reference proteome</keyword>
<comment type="caution">
    <text evidence="1">The sequence shown here is derived from an EMBL/GenBank/DDBJ whole genome shotgun (WGS) entry which is preliminary data.</text>
</comment>
<reference evidence="1 2" key="2">
    <citation type="journal article" date="2022" name="Mol. Ecol. Resour.">
        <title>The genomes of chicory, endive, great burdock and yacon provide insights into Asteraceae paleo-polyploidization history and plant inulin production.</title>
        <authorList>
            <person name="Fan W."/>
            <person name="Wang S."/>
            <person name="Wang H."/>
            <person name="Wang A."/>
            <person name="Jiang F."/>
            <person name="Liu H."/>
            <person name="Zhao H."/>
            <person name="Xu D."/>
            <person name="Zhang Y."/>
        </authorList>
    </citation>
    <scope>NUCLEOTIDE SEQUENCE [LARGE SCALE GENOMIC DNA]</scope>
    <source>
        <strain evidence="2">cv. Punajuju</strain>
        <tissue evidence="1">Leaves</tissue>
    </source>
</reference>
<proteinExistence type="predicted"/>